<evidence type="ECO:0000256" key="13">
    <source>
        <dbReference type="ARBA" id="ARBA00049556"/>
    </source>
</evidence>
<evidence type="ECO:0000256" key="8">
    <source>
        <dbReference type="ARBA" id="ARBA00023098"/>
    </source>
</evidence>
<dbReference type="SUPFAM" id="SSF48179">
    <property type="entry name" value="6-phosphogluconate dehydrogenase C-terminal domain-like"/>
    <property type="match status" value="2"/>
</dbReference>
<dbReference type="InterPro" id="IPR008927">
    <property type="entry name" value="6-PGluconate_DH-like_C_sf"/>
</dbReference>
<dbReference type="RefSeq" id="WP_198100779.1">
    <property type="nucleotide sequence ID" value="NZ_JAEDAL010000004.1"/>
</dbReference>
<dbReference type="SUPFAM" id="SSF51735">
    <property type="entry name" value="NAD(P)-binding Rossmann-fold domains"/>
    <property type="match status" value="1"/>
</dbReference>
<dbReference type="EMBL" id="JAEDAL010000004">
    <property type="protein sequence ID" value="MBH9553157.1"/>
    <property type="molecule type" value="Genomic_DNA"/>
</dbReference>
<keyword evidence="10" id="KW-0413">Isomerase</keyword>
<dbReference type="SUPFAM" id="SSF52096">
    <property type="entry name" value="ClpP/crotonase"/>
    <property type="match status" value="1"/>
</dbReference>
<feature type="domain" description="3-hydroxyacyl-CoA dehydrogenase NAD binding" evidence="16">
    <location>
        <begin position="299"/>
        <end position="475"/>
    </location>
</feature>
<protein>
    <submittedName>
        <fullName evidence="17">Enoyl-CoA hydratase/isomerase family protein</fullName>
    </submittedName>
</protein>
<dbReference type="Gene3D" id="1.10.1040.50">
    <property type="match status" value="1"/>
</dbReference>
<dbReference type="Gene3D" id="3.40.50.720">
    <property type="entry name" value="NAD(P)-binding Rossmann-like Domain"/>
    <property type="match status" value="1"/>
</dbReference>
<dbReference type="InterPro" id="IPR006176">
    <property type="entry name" value="3-OHacyl-CoA_DH_NAD-bd"/>
</dbReference>
<keyword evidence="6" id="KW-0560">Oxidoreductase</keyword>
<evidence type="ECO:0000256" key="4">
    <source>
        <dbReference type="ARBA" id="ARBA00022832"/>
    </source>
</evidence>
<keyword evidence="11" id="KW-0456">Lyase</keyword>
<dbReference type="InterPro" id="IPR001753">
    <property type="entry name" value="Enoyl-CoA_hydra/iso"/>
</dbReference>
<sequence length="683" mass="71982">MSLLQTSRQGSVLLLHVSNPPVNGLSFALRTALMHALDGAEAAPDVLAVVIHGGAKAFSGGADIREFGQPQALAQPNLPSLCARLDEMSKPVVAAIEGLALGGGLELALACHYRVVQAKAQIGLPEVNLGLLPGAGGTQRFPRAVGLATALKLIPQGRLVRAQELAALPAQRLFDDVVAEAGDGAVLAAAVALAQRIQALRPLPRLRDQTVAPDAEAEAQALAASEGLPYPAPLACVQAVRGAASLPFEDGIRAERAGFEGLLHSPESAALRHVFFAERAAGKVPGVEADTPRARIQSVGVVGAGTMGQGIALACAQAGLPVQLVEPDAAARARALSQLDRHWVAQVEKGRLSADKAQTARQLMTVTERLGDLAQADLLIEAVYEDMALKQAVFREMDAIAKPEALLASNTSTLDMDALAQVTQRPDQVLGLHFFSPAAVMKLLEVVRGAATSPTALASALAFGKQIGKTCVVAGNADGFIGNRMVDRYLEQALFLLDEGCTPQQVDQAIEAWGLAMGPFRMIDMAGNDVSWRVRQQRAKDGKLRRAQPLADRLCELGRFGQKAGGGWYDYDGREARPSKAVAALIAAHREQMGRPARTVGAEEIVDRLLLALGIEGERLLAEGVALRASDIDLVYVLGYGFPRWKGGPMFELARRGEGAVAALRGAFAAVAHDDAAFWAPVH</sequence>
<dbReference type="GO" id="GO:0070403">
    <property type="term" value="F:NAD+ binding"/>
    <property type="evidence" value="ECO:0007669"/>
    <property type="project" value="InterPro"/>
</dbReference>
<dbReference type="Pfam" id="PF02737">
    <property type="entry name" value="3HCDH_N"/>
    <property type="match status" value="1"/>
</dbReference>
<evidence type="ECO:0000256" key="11">
    <source>
        <dbReference type="ARBA" id="ARBA00023239"/>
    </source>
</evidence>
<reference evidence="17" key="1">
    <citation type="submission" date="2020-12" db="EMBL/GenBank/DDBJ databases">
        <title>The genome sequence of Inhella sp. 4Y17.</title>
        <authorList>
            <person name="Liu Y."/>
        </authorList>
    </citation>
    <scope>NUCLEOTIDE SEQUENCE</scope>
    <source>
        <strain evidence="17">4Y10</strain>
    </source>
</reference>
<dbReference type="AlphaFoldDB" id="A0A931NDJ7"/>
<dbReference type="Proteomes" id="UP000620139">
    <property type="component" value="Unassembled WGS sequence"/>
</dbReference>
<evidence type="ECO:0000256" key="1">
    <source>
        <dbReference type="ARBA" id="ARBA00004275"/>
    </source>
</evidence>
<evidence type="ECO:0000256" key="14">
    <source>
        <dbReference type="RuleBase" id="RU003707"/>
    </source>
</evidence>
<dbReference type="CDD" id="cd06558">
    <property type="entry name" value="crotonase-like"/>
    <property type="match status" value="1"/>
</dbReference>
<comment type="caution">
    <text evidence="17">The sequence shown here is derived from an EMBL/GenBank/DDBJ whole genome shotgun (WGS) entry which is preliminary data.</text>
</comment>
<dbReference type="FunFam" id="1.10.1040.50:FF:000006">
    <property type="entry name" value="Peroxisomal bifunctional enzyme"/>
    <property type="match status" value="1"/>
</dbReference>
<dbReference type="PROSITE" id="PS00166">
    <property type="entry name" value="ENOYL_COA_HYDRATASE"/>
    <property type="match status" value="1"/>
</dbReference>
<dbReference type="GO" id="GO:0016042">
    <property type="term" value="P:lipid catabolic process"/>
    <property type="evidence" value="ECO:0007669"/>
    <property type="project" value="UniProtKB-KW"/>
</dbReference>
<dbReference type="GO" id="GO:0003857">
    <property type="term" value="F:(3S)-3-hydroxyacyl-CoA dehydrogenase (NAD+) activity"/>
    <property type="evidence" value="ECO:0007669"/>
    <property type="project" value="UniProtKB-EC"/>
</dbReference>
<evidence type="ECO:0000256" key="5">
    <source>
        <dbReference type="ARBA" id="ARBA00022963"/>
    </source>
</evidence>
<dbReference type="Pfam" id="PF00378">
    <property type="entry name" value="ECH_1"/>
    <property type="match status" value="1"/>
</dbReference>
<feature type="domain" description="3-hydroxyacyl-CoA dehydrogenase C-terminal" evidence="15">
    <location>
        <begin position="479"/>
        <end position="571"/>
    </location>
</feature>
<comment type="similarity">
    <text evidence="14">Belongs to the enoyl-CoA hydratase/isomerase family.</text>
</comment>
<dbReference type="InterPro" id="IPR029045">
    <property type="entry name" value="ClpP/crotonase-like_dom_sf"/>
</dbReference>
<name>A0A931NDJ7_9BURK</name>
<evidence type="ECO:0000256" key="2">
    <source>
        <dbReference type="ARBA" id="ARBA00005005"/>
    </source>
</evidence>
<dbReference type="InterPro" id="IPR036291">
    <property type="entry name" value="NAD(P)-bd_dom_sf"/>
</dbReference>
<dbReference type="GO" id="GO:0016853">
    <property type="term" value="F:isomerase activity"/>
    <property type="evidence" value="ECO:0007669"/>
    <property type="project" value="UniProtKB-KW"/>
</dbReference>
<keyword evidence="5" id="KW-0442">Lipid degradation</keyword>
<dbReference type="InterPro" id="IPR018376">
    <property type="entry name" value="Enoyl-CoA_hyd/isom_CS"/>
</dbReference>
<dbReference type="InterPro" id="IPR006108">
    <property type="entry name" value="3HC_DH_C"/>
</dbReference>
<accession>A0A931NDJ7</accession>
<keyword evidence="8" id="KW-0443">Lipid metabolism</keyword>
<dbReference type="Pfam" id="PF00725">
    <property type="entry name" value="3HCDH"/>
    <property type="match status" value="1"/>
</dbReference>
<evidence type="ECO:0000256" key="9">
    <source>
        <dbReference type="ARBA" id="ARBA00023140"/>
    </source>
</evidence>
<dbReference type="PANTHER" id="PTHR23309">
    <property type="entry name" value="3-HYDROXYACYL-COA DEHYROGENASE"/>
    <property type="match status" value="1"/>
</dbReference>
<evidence type="ECO:0000256" key="6">
    <source>
        <dbReference type="ARBA" id="ARBA00023002"/>
    </source>
</evidence>
<keyword evidence="7" id="KW-0520">NAD</keyword>
<evidence type="ECO:0000256" key="3">
    <source>
        <dbReference type="ARBA" id="ARBA00008750"/>
    </source>
</evidence>
<organism evidence="17 18">
    <name type="scientific">Inhella gelatinilytica</name>
    <dbReference type="NCBI Taxonomy" id="2795030"/>
    <lineage>
        <taxon>Bacteria</taxon>
        <taxon>Pseudomonadati</taxon>
        <taxon>Pseudomonadota</taxon>
        <taxon>Betaproteobacteria</taxon>
        <taxon>Burkholderiales</taxon>
        <taxon>Sphaerotilaceae</taxon>
        <taxon>Inhella</taxon>
    </lineage>
</organism>
<evidence type="ECO:0000259" key="15">
    <source>
        <dbReference type="Pfam" id="PF00725"/>
    </source>
</evidence>
<keyword evidence="9" id="KW-0576">Peroxisome</keyword>
<evidence type="ECO:0000256" key="10">
    <source>
        <dbReference type="ARBA" id="ARBA00023235"/>
    </source>
</evidence>
<dbReference type="Gene3D" id="3.90.226.10">
    <property type="entry name" value="2-enoyl-CoA Hydratase, Chain A, domain 1"/>
    <property type="match status" value="1"/>
</dbReference>
<keyword evidence="4" id="KW-0276">Fatty acid metabolism</keyword>
<comment type="catalytic activity">
    <reaction evidence="13">
        <text>a (3S)-3-hydroxyacyl-CoA + NAD(+) = a 3-oxoacyl-CoA + NADH + H(+)</text>
        <dbReference type="Rhea" id="RHEA:22432"/>
        <dbReference type="ChEBI" id="CHEBI:15378"/>
        <dbReference type="ChEBI" id="CHEBI:57318"/>
        <dbReference type="ChEBI" id="CHEBI:57540"/>
        <dbReference type="ChEBI" id="CHEBI:57945"/>
        <dbReference type="ChEBI" id="CHEBI:90726"/>
        <dbReference type="EC" id="1.1.1.35"/>
    </reaction>
</comment>
<keyword evidence="18" id="KW-1185">Reference proteome</keyword>
<dbReference type="GO" id="GO:0006631">
    <property type="term" value="P:fatty acid metabolic process"/>
    <property type="evidence" value="ECO:0007669"/>
    <property type="project" value="UniProtKB-KW"/>
</dbReference>
<comment type="similarity">
    <text evidence="3">In the N-terminal section; belongs to the enoyl-CoA hydratase/isomerase family.</text>
</comment>
<evidence type="ECO:0000259" key="16">
    <source>
        <dbReference type="Pfam" id="PF02737"/>
    </source>
</evidence>
<dbReference type="GO" id="GO:0004300">
    <property type="term" value="F:enoyl-CoA hydratase activity"/>
    <property type="evidence" value="ECO:0007669"/>
    <property type="project" value="UniProtKB-ARBA"/>
</dbReference>
<comment type="subcellular location">
    <subcellularLocation>
        <location evidence="1">Peroxisome</location>
    </subcellularLocation>
</comment>
<evidence type="ECO:0000256" key="7">
    <source>
        <dbReference type="ARBA" id="ARBA00023027"/>
    </source>
</evidence>
<keyword evidence="12" id="KW-0511">Multifunctional enzyme</keyword>
<dbReference type="PANTHER" id="PTHR23309:SF51">
    <property type="entry name" value="3-HYDROXYACYL-COA DEHYDROGENASE-RELATED"/>
    <property type="match status" value="1"/>
</dbReference>
<evidence type="ECO:0000313" key="18">
    <source>
        <dbReference type="Proteomes" id="UP000620139"/>
    </source>
</evidence>
<evidence type="ECO:0000256" key="12">
    <source>
        <dbReference type="ARBA" id="ARBA00023268"/>
    </source>
</evidence>
<proteinExistence type="inferred from homology"/>
<evidence type="ECO:0000313" key="17">
    <source>
        <dbReference type="EMBL" id="MBH9553157.1"/>
    </source>
</evidence>
<gene>
    <name evidence="17" type="ORF">I7X43_09895</name>
</gene>
<dbReference type="FunFam" id="3.40.50.720:FF:000009">
    <property type="entry name" value="Fatty oxidation complex, alpha subunit"/>
    <property type="match status" value="1"/>
</dbReference>
<comment type="pathway">
    <text evidence="2">Lipid metabolism; fatty acid beta-oxidation.</text>
</comment>